<gene>
    <name evidence="2" type="ORF">BcabD6B2_35350</name>
</gene>
<evidence type="ECO:0000313" key="3">
    <source>
        <dbReference type="Proteomes" id="UP001497744"/>
    </source>
</evidence>
<dbReference type="RefSeq" id="XP_067716169.1">
    <property type="nucleotide sequence ID" value="XM_067860068.1"/>
</dbReference>
<accession>A0AAV4LWH3</accession>
<sequence length="231" mass="26124">MRGGAVCLQTPALEVTLKAPANIEKNGHNRKICIAKPKNAGDGLWHGQEKAIFVMPRHIRLAKACYAMTSDAGSETWAFENRGATYGNKRARSSNCDFWARVDAGEIKIHATVEEWCRLAEMAPVAKVDTKIPNYDISTTSLADYSYKSTPFGDVYYSPRFDDNKYTYRFVILTKGVKNEAYRILKSCGRHFLSESQIIHQLGIDLSPGWEHFMVFRNKLDELILRRPLGS</sequence>
<dbReference type="EMBL" id="BPLF01000003">
    <property type="protein sequence ID" value="GIX64100.1"/>
    <property type="molecule type" value="Genomic_DNA"/>
</dbReference>
<keyword evidence="1" id="KW-0132">Cell division</keyword>
<dbReference type="GO" id="GO:0051301">
    <property type="term" value="P:cell division"/>
    <property type="evidence" value="ECO:0007669"/>
    <property type="project" value="UniProtKB-UniRule"/>
</dbReference>
<keyword evidence="1" id="KW-0131">Cell cycle</keyword>
<comment type="similarity">
    <text evidence="1">Belongs to the CKS family.</text>
</comment>
<dbReference type="SMART" id="SM01084">
    <property type="entry name" value="CKS"/>
    <property type="match status" value="1"/>
</dbReference>
<organism evidence="2 3">
    <name type="scientific">Babesia caballi</name>
    <dbReference type="NCBI Taxonomy" id="5871"/>
    <lineage>
        <taxon>Eukaryota</taxon>
        <taxon>Sar</taxon>
        <taxon>Alveolata</taxon>
        <taxon>Apicomplexa</taxon>
        <taxon>Aconoidasida</taxon>
        <taxon>Piroplasmida</taxon>
        <taxon>Babesiidae</taxon>
        <taxon>Babesia</taxon>
    </lineage>
</organism>
<dbReference type="Pfam" id="PF01111">
    <property type="entry name" value="CKS"/>
    <property type="match status" value="1"/>
</dbReference>
<name>A0AAV4LWH3_BABCB</name>
<dbReference type="Gene3D" id="3.30.170.10">
    <property type="entry name" value="Cyclin-dependent kinase, regulatory subunit"/>
    <property type="match status" value="1"/>
</dbReference>
<dbReference type="GeneID" id="94195581"/>
<keyword evidence="3" id="KW-1185">Reference proteome</keyword>
<comment type="caution">
    <text evidence="2">The sequence shown here is derived from an EMBL/GenBank/DDBJ whole genome shotgun (WGS) entry which is preliminary data.</text>
</comment>
<dbReference type="GO" id="GO:0016538">
    <property type="term" value="F:cyclin-dependent protein serine/threonine kinase regulator activity"/>
    <property type="evidence" value="ECO:0007669"/>
    <property type="project" value="InterPro"/>
</dbReference>
<proteinExistence type="inferred from homology"/>
<evidence type="ECO:0000313" key="2">
    <source>
        <dbReference type="EMBL" id="GIX64100.1"/>
    </source>
</evidence>
<dbReference type="InterPro" id="IPR000789">
    <property type="entry name" value="Cyclin-dep_kinase_reg-sub"/>
</dbReference>
<comment type="function">
    <text evidence="1">Binds to the catalytic subunit of the cyclin dependent kinases and is essential for their biological function.</text>
</comment>
<dbReference type="Proteomes" id="UP001497744">
    <property type="component" value="Unassembled WGS sequence"/>
</dbReference>
<protein>
    <recommendedName>
        <fullName evidence="1">Cyclin-dependent kinases regulatory subunit</fullName>
    </recommendedName>
</protein>
<evidence type="ECO:0000256" key="1">
    <source>
        <dbReference type="RuleBase" id="RU311113"/>
    </source>
</evidence>
<reference evidence="2 3" key="1">
    <citation type="submission" date="2021-06" db="EMBL/GenBank/DDBJ databases">
        <title>Genome sequence of Babesia caballi.</title>
        <authorList>
            <person name="Yamagishi J."/>
            <person name="Kidaka T."/>
            <person name="Ochi A."/>
        </authorList>
    </citation>
    <scope>NUCLEOTIDE SEQUENCE [LARGE SCALE GENOMIC DNA]</scope>
    <source>
        <strain evidence="2">USDA-D6B2</strain>
    </source>
</reference>
<dbReference type="SUPFAM" id="SSF55637">
    <property type="entry name" value="Cell cycle regulatory proteins"/>
    <property type="match status" value="1"/>
</dbReference>
<dbReference type="InterPro" id="IPR036858">
    <property type="entry name" value="Cyclin-dep_kinase_reg-sub_sf"/>
</dbReference>
<dbReference type="AlphaFoldDB" id="A0AAV4LWH3"/>